<keyword evidence="2" id="KW-1185">Reference proteome</keyword>
<organism evidence="1 2">
    <name type="scientific">Actinomadura rubrobrunea</name>
    <dbReference type="NCBI Taxonomy" id="115335"/>
    <lineage>
        <taxon>Bacteria</taxon>
        <taxon>Bacillati</taxon>
        <taxon>Actinomycetota</taxon>
        <taxon>Actinomycetes</taxon>
        <taxon>Streptosporangiales</taxon>
        <taxon>Thermomonosporaceae</taxon>
        <taxon>Actinomadura</taxon>
    </lineage>
</organism>
<sequence length="180" mass="19561">MRLMLLGVGTAASPRFAPAGLLLEYGHTRVGFDGGPGSEPPETVQAWLVRSREGALHSELRRIADECGMPEPAVASFRHGALHVEPLPLPGEAPVGYRITAGRHLAVWAPESRGLPVWAEEADLVFAGTSEMRRTIEAARRLRVRRLVFALLDEDACAAMDAGKDPPFGEWGQEGGRYRL</sequence>
<evidence type="ECO:0000313" key="1">
    <source>
        <dbReference type="EMBL" id="GLW66779.1"/>
    </source>
</evidence>
<comment type="caution">
    <text evidence="1">The sequence shown here is derived from an EMBL/GenBank/DDBJ whole genome shotgun (WGS) entry which is preliminary data.</text>
</comment>
<dbReference type="EMBL" id="BSRZ01000017">
    <property type="protein sequence ID" value="GLW66779.1"/>
    <property type="molecule type" value="Genomic_DNA"/>
</dbReference>
<reference evidence="1" key="1">
    <citation type="submission" date="2023-02" db="EMBL/GenBank/DDBJ databases">
        <title>Actinomadura rubrobrunea NBRC 14622.</title>
        <authorList>
            <person name="Ichikawa N."/>
            <person name="Sato H."/>
            <person name="Tonouchi N."/>
        </authorList>
    </citation>
    <scope>NUCLEOTIDE SEQUENCE</scope>
    <source>
        <strain evidence="1">NBRC 14622</strain>
    </source>
</reference>
<protein>
    <submittedName>
        <fullName evidence="1">Uncharacterized protein</fullName>
    </submittedName>
</protein>
<accession>A0A9W6PYL2</accession>
<evidence type="ECO:0000313" key="2">
    <source>
        <dbReference type="Proteomes" id="UP001165124"/>
    </source>
</evidence>
<dbReference type="AlphaFoldDB" id="A0A9W6PYL2"/>
<name>A0A9W6PYL2_9ACTN</name>
<gene>
    <name evidence="1" type="ORF">Arub01_50230</name>
</gene>
<dbReference type="Proteomes" id="UP001165124">
    <property type="component" value="Unassembled WGS sequence"/>
</dbReference>
<proteinExistence type="predicted"/>